<feature type="compositionally biased region" description="Basic and acidic residues" evidence="1">
    <location>
        <begin position="144"/>
        <end position="157"/>
    </location>
</feature>
<gene>
    <name evidence="3" type="ORF">SAMN03080610_00202</name>
</gene>
<evidence type="ECO:0000259" key="2">
    <source>
        <dbReference type="Pfam" id="PF25107"/>
    </source>
</evidence>
<dbReference type="Proteomes" id="UP000199347">
    <property type="component" value="Unassembled WGS sequence"/>
</dbReference>
<keyword evidence="4" id="KW-1185">Reference proteome</keyword>
<evidence type="ECO:0000256" key="1">
    <source>
        <dbReference type="SAM" id="MobiDB-lite"/>
    </source>
</evidence>
<dbReference type="RefSeq" id="WP_092809033.1">
    <property type="nucleotide sequence ID" value="NZ_FMVW01000001.1"/>
</dbReference>
<accession>A0A1G5M719</accession>
<reference evidence="3 4" key="1">
    <citation type="submission" date="2016-10" db="EMBL/GenBank/DDBJ databases">
        <authorList>
            <person name="de Groot N.N."/>
        </authorList>
    </citation>
    <scope>NUCLEOTIDE SEQUENCE [LARGE SCALE GENOMIC DNA]</scope>
    <source>
        <strain evidence="3 4">DSM 2698</strain>
    </source>
</reference>
<sequence>MTVKFDINYHAQLTEEANDGVLDQQQLGYVVLANMAQDLLQTKSYVHFDNCDFPGGIQHIGEEWNLIDTIGDKYGDPALAAFGALLHTTQDFYAHSNWIELHVDEAPIPVWDQTLATLPADIVSGTWALGSPKLCGPNAPSHSELNKDSPSSKEGSKVVDSGPNKGKSLFELAYATALSATKVQYARFKTVDLAAGHLRAVRTEGETLMYMIKANAELRRVF</sequence>
<protein>
    <recommendedName>
        <fullName evidence="2">VWA7 N-terminal domain-containing protein</fullName>
    </recommendedName>
</protein>
<feature type="domain" description="VWA7 N-terminal" evidence="2">
    <location>
        <begin position="25"/>
        <end position="101"/>
    </location>
</feature>
<proteinExistence type="predicted"/>
<evidence type="ECO:0000313" key="3">
    <source>
        <dbReference type="EMBL" id="SCZ20965.1"/>
    </source>
</evidence>
<name>A0A1G5M719_AFIMA</name>
<dbReference type="STRING" id="1120955.SAMN03080610_00202"/>
<dbReference type="AlphaFoldDB" id="A0A1G5M719"/>
<dbReference type="Pfam" id="PF25107">
    <property type="entry name" value="VWA7_N"/>
    <property type="match status" value="1"/>
</dbReference>
<feature type="region of interest" description="Disordered" evidence="1">
    <location>
        <begin position="138"/>
        <end position="162"/>
    </location>
</feature>
<organism evidence="3 4">
    <name type="scientific">Afifella marina DSM 2698</name>
    <dbReference type="NCBI Taxonomy" id="1120955"/>
    <lineage>
        <taxon>Bacteria</taxon>
        <taxon>Pseudomonadati</taxon>
        <taxon>Pseudomonadota</taxon>
        <taxon>Alphaproteobacteria</taxon>
        <taxon>Hyphomicrobiales</taxon>
        <taxon>Afifellaceae</taxon>
        <taxon>Afifella</taxon>
    </lineage>
</organism>
<evidence type="ECO:0000313" key="4">
    <source>
        <dbReference type="Proteomes" id="UP000199347"/>
    </source>
</evidence>
<dbReference type="InterPro" id="IPR056862">
    <property type="entry name" value="VWA7_N"/>
</dbReference>
<dbReference type="EMBL" id="FMVW01000001">
    <property type="protein sequence ID" value="SCZ20965.1"/>
    <property type="molecule type" value="Genomic_DNA"/>
</dbReference>
<dbReference type="OrthoDB" id="319873at2"/>